<dbReference type="InterPro" id="IPR018490">
    <property type="entry name" value="cNMP-bd_dom_sf"/>
</dbReference>
<dbReference type="SUPFAM" id="SSF51206">
    <property type="entry name" value="cAMP-binding domain-like"/>
    <property type="match status" value="1"/>
</dbReference>
<dbReference type="Pfam" id="PF00571">
    <property type="entry name" value="CBS"/>
    <property type="match status" value="2"/>
</dbReference>
<sequence length="637" mass="72427">MILVIDQQSDADSLKDILSRSDIFSVLTPEQLDFLVDRLVLKSYKKGEFLVKQGEPVIKNIKFVVEGSAKVFVTSDTGDEVDVDYRCKGDIIGLLSIATEGDSLVNVIVVDDIICYELSKEELYQLFKNNINLLDNFLNIYVKKYLTKVSSEFKQNALYYNSIERFFFTSLVSYVTNVNYPYVDINATVAEAGKQMSLKNYSACVVIGYGRPMGIITDKDLRKKVVAKSLDYSTPVSDIMSAPVYSVEDDVTCFEAIVKMISLGVHHLVVTNNDAVFGVIDSESLMNLQTSSPLSFAKEIEMQNSVDKLAELSGKIISISSTMYRDGLRAESITKVVSELNDRVLRRIIDLGIEKYGNPPVNFCWIAMGSEGRKEQTFKTDQDNGIIYEDLDDSKDRKEVSEYFSQLAIFVNDSLVKCGFPPCPGNYMAKNPEWCQPFSKWKKYFDKFFSTPTNEAVLKGQIIFDFRGVYGERMLACDLRSYVNSIKNKALFVNFMARGFLNYGSPLNFFGSFITEKDENGDDLFDIKKRVLAPLVGIIRLFAIEEGLRSVSTMERISDLIKIRHKVVLEYHREIEHAFNFLLDLRMKNQIIQYVSGKEVNNLINIANLSSIENRNLKLACQLLEKLQDTLKRRYVL</sequence>
<dbReference type="InterPro" id="IPR018821">
    <property type="entry name" value="DUF294_put_nucleoTrafse_sb-bd"/>
</dbReference>
<dbReference type="Gene3D" id="2.60.120.10">
    <property type="entry name" value="Jelly Rolls"/>
    <property type="match status" value="1"/>
</dbReference>
<keyword evidence="5" id="KW-0808">Transferase</keyword>
<feature type="domain" description="CBS" evidence="4">
    <location>
        <begin position="175"/>
        <end position="232"/>
    </location>
</feature>
<dbReference type="Pfam" id="PF00027">
    <property type="entry name" value="cNMP_binding"/>
    <property type="match status" value="1"/>
</dbReference>
<dbReference type="InterPro" id="IPR000595">
    <property type="entry name" value="cNMP-bd_dom"/>
</dbReference>
<gene>
    <name evidence="5" type="ordered locus">Calni_0480</name>
</gene>
<name>E4TEY7_CALNY</name>
<dbReference type="InterPro" id="IPR046342">
    <property type="entry name" value="CBS_dom_sf"/>
</dbReference>
<proteinExistence type="predicted"/>
<feature type="domain" description="Cyclic nucleotide-binding" evidence="3">
    <location>
        <begin position="23"/>
        <end position="144"/>
    </location>
</feature>
<dbReference type="OrthoDB" id="9808528at2"/>
<dbReference type="InterPro" id="IPR005105">
    <property type="entry name" value="GlnD_Uridyltrans_N"/>
</dbReference>
<accession>E4TEY7</accession>
<dbReference type="SMART" id="SM00100">
    <property type="entry name" value="cNMP"/>
    <property type="match status" value="1"/>
</dbReference>
<dbReference type="SMART" id="SM00116">
    <property type="entry name" value="CBS"/>
    <property type="match status" value="2"/>
</dbReference>
<evidence type="ECO:0000313" key="5">
    <source>
        <dbReference type="EMBL" id="ADR18393.1"/>
    </source>
</evidence>
<dbReference type="PROSITE" id="PS51371">
    <property type="entry name" value="CBS"/>
    <property type="match status" value="2"/>
</dbReference>
<dbReference type="PANTHER" id="PTHR43080:SF2">
    <property type="entry name" value="CBS DOMAIN-CONTAINING PROTEIN"/>
    <property type="match status" value="1"/>
</dbReference>
<dbReference type="PROSITE" id="PS50042">
    <property type="entry name" value="CNMP_BINDING_3"/>
    <property type="match status" value="1"/>
</dbReference>
<dbReference type="KEGG" id="cni:Calni_0480"/>
<dbReference type="InterPro" id="IPR051257">
    <property type="entry name" value="Diverse_CBS-Domain"/>
</dbReference>
<dbReference type="Pfam" id="PF03445">
    <property type="entry name" value="DUF294"/>
    <property type="match status" value="1"/>
</dbReference>
<dbReference type="EMBL" id="CP002347">
    <property type="protein sequence ID" value="ADR18393.1"/>
    <property type="molecule type" value="Genomic_DNA"/>
</dbReference>
<dbReference type="eggNOG" id="COG2905">
    <property type="taxonomic scope" value="Bacteria"/>
</dbReference>
<keyword evidence="1 2" id="KW-0129">CBS domain</keyword>
<dbReference type="STRING" id="768670.Calni_0480"/>
<evidence type="ECO:0000259" key="4">
    <source>
        <dbReference type="PROSITE" id="PS51371"/>
    </source>
</evidence>
<dbReference type="Pfam" id="PF10335">
    <property type="entry name" value="DUF294_C"/>
    <property type="match status" value="1"/>
</dbReference>
<dbReference type="HOGENOM" id="CLU_027866_1_0_0"/>
<dbReference type="Proteomes" id="UP000007039">
    <property type="component" value="Chromosome"/>
</dbReference>
<organism evidence="5 6">
    <name type="scientific">Calditerrivibrio nitroreducens (strain DSM 19672 / NBRC 101217 / Yu37-1)</name>
    <dbReference type="NCBI Taxonomy" id="768670"/>
    <lineage>
        <taxon>Bacteria</taxon>
        <taxon>Pseudomonadati</taxon>
        <taxon>Deferribacterota</taxon>
        <taxon>Deferribacteres</taxon>
        <taxon>Deferribacterales</taxon>
        <taxon>Calditerrivibrionaceae</taxon>
    </lineage>
</organism>
<feature type="domain" description="CBS" evidence="4">
    <location>
        <begin position="240"/>
        <end position="296"/>
    </location>
</feature>
<evidence type="ECO:0000256" key="2">
    <source>
        <dbReference type="PROSITE-ProRule" id="PRU00703"/>
    </source>
</evidence>
<dbReference type="AlphaFoldDB" id="E4TEY7"/>
<dbReference type="Gene3D" id="3.10.580.10">
    <property type="entry name" value="CBS-domain"/>
    <property type="match status" value="1"/>
</dbReference>
<dbReference type="InterPro" id="IPR000644">
    <property type="entry name" value="CBS_dom"/>
</dbReference>
<protein>
    <submittedName>
        <fullName evidence="5">Putative CBS domain and cyclic nucleotide-regulated nucleotidyltransferase</fullName>
    </submittedName>
</protein>
<dbReference type="GO" id="GO:0008773">
    <property type="term" value="F:[protein-PII] uridylyltransferase activity"/>
    <property type="evidence" value="ECO:0007669"/>
    <property type="project" value="InterPro"/>
</dbReference>
<dbReference type="CDD" id="cd05401">
    <property type="entry name" value="NT_GlnE_GlnD_like"/>
    <property type="match status" value="1"/>
</dbReference>
<evidence type="ECO:0000259" key="3">
    <source>
        <dbReference type="PROSITE" id="PS50042"/>
    </source>
</evidence>
<evidence type="ECO:0000313" key="6">
    <source>
        <dbReference type="Proteomes" id="UP000007039"/>
    </source>
</evidence>
<dbReference type="RefSeq" id="WP_013450608.1">
    <property type="nucleotide sequence ID" value="NC_014758.1"/>
</dbReference>
<reference key="1">
    <citation type="submission" date="2010-11" db="EMBL/GenBank/DDBJ databases">
        <title>The complete genome of chromosome of Calditerrivibrio nitroreducens DSM 19672.</title>
        <authorList>
            <consortium name="US DOE Joint Genome Institute (JGI-PGF)"/>
            <person name="Lucas S."/>
            <person name="Copeland A."/>
            <person name="Lapidus A."/>
            <person name="Bruce D."/>
            <person name="Goodwin L."/>
            <person name="Pitluck S."/>
            <person name="Kyrpides N."/>
            <person name="Mavromatis K."/>
            <person name="Ivanova N."/>
            <person name="Mikhailova N."/>
            <person name="Zeytun A."/>
            <person name="Brettin T."/>
            <person name="Detter J.C."/>
            <person name="Tapia R."/>
            <person name="Han C."/>
            <person name="Land M."/>
            <person name="Hauser L."/>
            <person name="Markowitz V."/>
            <person name="Cheng J.-F."/>
            <person name="Hugenholtz P."/>
            <person name="Woyke T."/>
            <person name="Wu D."/>
            <person name="Spring S."/>
            <person name="Schroeder M."/>
            <person name="Brambilla E."/>
            <person name="Klenk H.-P."/>
            <person name="Eisen J.A."/>
        </authorList>
    </citation>
    <scope>NUCLEOTIDE SEQUENCE [LARGE SCALE GENOMIC DNA]</scope>
    <source>
        <strain>DSM 19672</strain>
    </source>
</reference>
<dbReference type="SUPFAM" id="SSF54631">
    <property type="entry name" value="CBS-domain pair"/>
    <property type="match status" value="1"/>
</dbReference>
<dbReference type="PANTHER" id="PTHR43080">
    <property type="entry name" value="CBS DOMAIN-CONTAINING PROTEIN CBSX3, MITOCHONDRIAL"/>
    <property type="match status" value="1"/>
</dbReference>
<reference evidence="5 6" key="2">
    <citation type="journal article" date="2011" name="Stand. Genomic Sci.">
        <title>Complete genome sequence of Calditerrivibrio nitroreducens type strain (Yu37-1).</title>
        <authorList>
            <person name="Pitluck S."/>
            <person name="Sikorski J."/>
            <person name="Zeytun A."/>
            <person name="Lapidus A."/>
            <person name="Nolan M."/>
            <person name="Lucas S."/>
            <person name="Hammon N."/>
            <person name="Deshpande S."/>
            <person name="Cheng J.F."/>
            <person name="Tapia R."/>
            <person name="Han C."/>
            <person name="Goodwin L."/>
            <person name="Liolios K."/>
            <person name="Pagani I."/>
            <person name="Ivanova N."/>
            <person name="Mavromatis K."/>
            <person name="Pati A."/>
            <person name="Chen A."/>
            <person name="Palaniappan K."/>
            <person name="Hauser L."/>
            <person name="Chang Y.J."/>
            <person name="Jeffries C.D."/>
            <person name="Detter J.C."/>
            <person name="Brambilla E."/>
            <person name="Djao O.D."/>
            <person name="Rohde M."/>
            <person name="Spring S."/>
            <person name="Goker M."/>
            <person name="Woyke T."/>
            <person name="Bristow J."/>
            <person name="Eisen J.A."/>
            <person name="Markowitz V."/>
            <person name="Hugenholtz P."/>
            <person name="Kyrpides N.C."/>
            <person name="Klenk H.P."/>
            <person name="Land M."/>
        </authorList>
    </citation>
    <scope>NUCLEOTIDE SEQUENCE [LARGE SCALE GENOMIC DNA]</scope>
    <source>
        <strain evidence="6">DSM 19672 / NBRC 101217 / Yu37-1</strain>
    </source>
</reference>
<evidence type="ECO:0000256" key="1">
    <source>
        <dbReference type="ARBA" id="ARBA00023122"/>
    </source>
</evidence>
<keyword evidence="6" id="KW-1185">Reference proteome</keyword>
<dbReference type="InterPro" id="IPR014710">
    <property type="entry name" value="RmlC-like_jellyroll"/>
</dbReference>
<dbReference type="CDD" id="cd00038">
    <property type="entry name" value="CAP_ED"/>
    <property type="match status" value="1"/>
</dbReference>